<dbReference type="InterPro" id="IPR004113">
    <property type="entry name" value="FAD-bd_oxidored_4_C"/>
</dbReference>
<dbReference type="AlphaFoldDB" id="A0A840N6J1"/>
<keyword evidence="6 9" id="KW-0560">Oxidoreductase</keyword>
<dbReference type="InterPro" id="IPR006094">
    <property type="entry name" value="Oxid_FAD_bind_N"/>
</dbReference>
<dbReference type="Gene3D" id="3.30.70.2740">
    <property type="match status" value="1"/>
</dbReference>
<dbReference type="GO" id="GO:1903457">
    <property type="term" value="P:lactate catabolic process"/>
    <property type="evidence" value="ECO:0007669"/>
    <property type="project" value="TreeGrafter"/>
</dbReference>
<name>A0A840N6J1_9BRAD</name>
<dbReference type="EMBL" id="JACHIJ010000008">
    <property type="protein sequence ID" value="MBB5054810.1"/>
    <property type="molecule type" value="Genomic_DNA"/>
</dbReference>
<dbReference type="Proteomes" id="UP000521227">
    <property type="component" value="Unassembled WGS sequence"/>
</dbReference>
<comment type="similarity">
    <text evidence="2">Belongs to the FAD-binding oxidoreductase/transferase type 4 family.</text>
</comment>
<dbReference type="EC" id="1.1.2.4" evidence="7"/>
<dbReference type="FunFam" id="1.10.45.10:FF:000001">
    <property type="entry name" value="D-lactate dehydrogenase mitochondrial"/>
    <property type="match status" value="1"/>
</dbReference>
<dbReference type="PANTHER" id="PTHR11748:SF111">
    <property type="entry name" value="D-LACTATE DEHYDROGENASE, MITOCHONDRIAL-RELATED"/>
    <property type="match status" value="1"/>
</dbReference>
<protein>
    <recommendedName>
        <fullName evidence="7">D-lactate dehydrogenase (cytochrome)</fullName>
        <ecNumber evidence="7">1.1.2.4</ecNumber>
    </recommendedName>
</protein>
<evidence type="ECO:0000256" key="1">
    <source>
        <dbReference type="ARBA" id="ARBA00001974"/>
    </source>
</evidence>
<dbReference type="InterPro" id="IPR016166">
    <property type="entry name" value="FAD-bd_PCMH"/>
</dbReference>
<dbReference type="InterPro" id="IPR016171">
    <property type="entry name" value="Vanillyl_alc_oxidase_C-sub2"/>
</dbReference>
<evidence type="ECO:0000256" key="7">
    <source>
        <dbReference type="ARBA" id="ARBA00038897"/>
    </source>
</evidence>
<dbReference type="FunFam" id="3.30.70.2740:FF:000001">
    <property type="entry name" value="D-lactate dehydrogenase mitochondrial"/>
    <property type="match status" value="1"/>
</dbReference>
<reference evidence="9 10" key="1">
    <citation type="submission" date="2020-08" db="EMBL/GenBank/DDBJ databases">
        <title>Genomic Encyclopedia of Type Strains, Phase IV (KMG-IV): sequencing the most valuable type-strain genomes for metagenomic binning, comparative biology and taxonomic classification.</title>
        <authorList>
            <person name="Goeker M."/>
        </authorList>
    </citation>
    <scope>NUCLEOTIDE SEQUENCE [LARGE SCALE GENOMIC DNA]</scope>
    <source>
        <strain evidence="9 10">DSM 17498</strain>
    </source>
</reference>
<dbReference type="RefSeq" id="WP_184089681.1">
    <property type="nucleotide sequence ID" value="NZ_JACHIJ010000008.1"/>
</dbReference>
<keyword evidence="3" id="KW-0285">Flavoprotein</keyword>
<dbReference type="GO" id="GO:0004458">
    <property type="term" value="F:D-lactate dehydrogenase (cytochrome) activity"/>
    <property type="evidence" value="ECO:0007669"/>
    <property type="project" value="UniProtKB-EC"/>
</dbReference>
<dbReference type="PROSITE" id="PS51387">
    <property type="entry name" value="FAD_PCMH"/>
    <property type="match status" value="1"/>
</dbReference>
<accession>A0A840N6J1</accession>
<dbReference type="InterPro" id="IPR016164">
    <property type="entry name" value="FAD-linked_Oxase-like_C"/>
</dbReference>
<evidence type="ECO:0000256" key="5">
    <source>
        <dbReference type="ARBA" id="ARBA00022946"/>
    </source>
</evidence>
<keyword evidence="5" id="KW-0809">Transit peptide</keyword>
<dbReference type="Gene3D" id="3.30.465.10">
    <property type="match status" value="1"/>
</dbReference>
<dbReference type="SUPFAM" id="SSF55103">
    <property type="entry name" value="FAD-linked oxidases, C-terminal domain"/>
    <property type="match status" value="1"/>
</dbReference>
<dbReference type="Pfam" id="PF02913">
    <property type="entry name" value="FAD-oxidase_C"/>
    <property type="match status" value="1"/>
</dbReference>
<evidence type="ECO:0000313" key="10">
    <source>
        <dbReference type="Proteomes" id="UP000521227"/>
    </source>
</evidence>
<evidence type="ECO:0000256" key="3">
    <source>
        <dbReference type="ARBA" id="ARBA00022630"/>
    </source>
</evidence>
<organism evidence="9 10">
    <name type="scientific">Afipia massiliensis</name>
    <dbReference type="NCBI Taxonomy" id="211460"/>
    <lineage>
        <taxon>Bacteria</taxon>
        <taxon>Pseudomonadati</taxon>
        <taxon>Pseudomonadota</taxon>
        <taxon>Alphaproteobacteria</taxon>
        <taxon>Hyphomicrobiales</taxon>
        <taxon>Nitrobacteraceae</taxon>
        <taxon>Afipia</taxon>
    </lineage>
</organism>
<dbReference type="PANTHER" id="PTHR11748">
    <property type="entry name" value="D-LACTATE DEHYDROGENASE"/>
    <property type="match status" value="1"/>
</dbReference>
<comment type="cofactor">
    <cofactor evidence="1">
        <name>FAD</name>
        <dbReference type="ChEBI" id="CHEBI:57692"/>
    </cofactor>
</comment>
<evidence type="ECO:0000313" key="9">
    <source>
        <dbReference type="EMBL" id="MBB5054810.1"/>
    </source>
</evidence>
<evidence type="ECO:0000259" key="8">
    <source>
        <dbReference type="PROSITE" id="PS51387"/>
    </source>
</evidence>
<dbReference type="InterPro" id="IPR036318">
    <property type="entry name" value="FAD-bd_PCMH-like_sf"/>
</dbReference>
<dbReference type="Pfam" id="PF01565">
    <property type="entry name" value="FAD_binding_4"/>
    <property type="match status" value="1"/>
</dbReference>
<evidence type="ECO:0000256" key="6">
    <source>
        <dbReference type="ARBA" id="ARBA00023002"/>
    </source>
</evidence>
<dbReference type="Gene3D" id="1.10.45.10">
    <property type="entry name" value="Vanillyl-alcohol Oxidase, Chain A, domain 4"/>
    <property type="match status" value="1"/>
</dbReference>
<proteinExistence type="inferred from homology"/>
<gene>
    <name evidence="9" type="ORF">HNQ36_004817</name>
</gene>
<evidence type="ECO:0000256" key="4">
    <source>
        <dbReference type="ARBA" id="ARBA00022827"/>
    </source>
</evidence>
<dbReference type="GO" id="GO:0008720">
    <property type="term" value="F:D-lactate dehydrogenase (NAD+) activity"/>
    <property type="evidence" value="ECO:0007669"/>
    <property type="project" value="TreeGrafter"/>
</dbReference>
<feature type="domain" description="FAD-binding PCMH-type" evidence="8">
    <location>
        <begin position="56"/>
        <end position="233"/>
    </location>
</feature>
<dbReference type="GO" id="GO:0071949">
    <property type="term" value="F:FAD binding"/>
    <property type="evidence" value="ECO:0007669"/>
    <property type="project" value="InterPro"/>
</dbReference>
<sequence>METKRATVALSNAALTRPAPSALSGAIEALAARFGNNLITSQAVREQHAHTTTWLPMQPPDAVIMARTTADIQDVVRICAKHRVPVIPFGTGTSLEGQVNAPAGGICIDLREMNRILEVHADDLDCVIEPGVTRKALNEHLRDQGLFFPIDPGADASIGGMASTRASGTNAVRYGTMRDNILALKVVRADGEIITTGTRAKKSSAGYDLTHLFVGAEGTLGIISELTIKLRGIPQSIAAGSCSFTSVQGACNATILAIQTGIPLARIELLNAAQVAACNAYSKLSLPETPLLLLEFHGTEADVAEQSRMFGEIAAECGGGSFEWTTRQEDRTRLWQARHDAYWAVRGLRPGSQAVATDVCVPISRLAECVVETEKDLATVGLISPIVGHVGDGNFHCSLLCDVNDPDEMRRAEEFLHRLVERAQAMDGTCTGEHGIGQGKQKYLEAELGPEAVAAMRALKAALDPHNILNPGKILPS</sequence>
<dbReference type="SUPFAM" id="SSF56176">
    <property type="entry name" value="FAD-binding/transporter-associated domain-like"/>
    <property type="match status" value="1"/>
</dbReference>
<dbReference type="InterPro" id="IPR016169">
    <property type="entry name" value="FAD-bd_PCMH_sub2"/>
</dbReference>
<keyword evidence="4" id="KW-0274">FAD</keyword>
<dbReference type="FunFam" id="3.30.465.10:FF:000016">
    <property type="entry name" value="probable D-lactate dehydrogenase, mitochondrial"/>
    <property type="match status" value="1"/>
</dbReference>
<evidence type="ECO:0000256" key="2">
    <source>
        <dbReference type="ARBA" id="ARBA00008000"/>
    </source>
</evidence>
<comment type="caution">
    <text evidence="9">The sequence shown here is derived from an EMBL/GenBank/DDBJ whole genome shotgun (WGS) entry which is preliminary data.</text>
</comment>